<name>A0A2N1J2P8_9BACT</name>
<protein>
    <recommendedName>
        <fullName evidence="4">Nitrous oxide reductase accessory protein NosL</fullName>
    </recommendedName>
</protein>
<organism evidence="2 3">
    <name type="scientific">Malaciobacter halophilus</name>
    <dbReference type="NCBI Taxonomy" id="197482"/>
    <lineage>
        <taxon>Bacteria</taxon>
        <taxon>Pseudomonadati</taxon>
        <taxon>Campylobacterota</taxon>
        <taxon>Epsilonproteobacteria</taxon>
        <taxon>Campylobacterales</taxon>
        <taxon>Arcobacteraceae</taxon>
        <taxon>Malaciobacter</taxon>
    </lineage>
</organism>
<dbReference type="SUPFAM" id="SSF160387">
    <property type="entry name" value="NosL/MerB-like"/>
    <property type="match status" value="1"/>
</dbReference>
<sequence length="167" mass="19265">MKKLIPILTIFVLIAIVVTIFLSMSEQKKMVVIHSGNHEKKPVDITLNHFQDTQCGMTITTKENSAQVVSADGKTWFFDDVGCMALWFENIDFKDEATIWVYSHDTNRYINGRTAWYSRVAKTPMSYGFGAYEKKKDGFIDFNQMLLYMLRGENLTDPYVKQKLLGK</sequence>
<comment type="caution">
    <text evidence="2">The sequence shown here is derived from an EMBL/GenBank/DDBJ whole genome shotgun (WGS) entry which is preliminary data.</text>
</comment>
<keyword evidence="1" id="KW-0472">Membrane</keyword>
<accession>A0A2N1J2P8</accession>
<evidence type="ECO:0000313" key="2">
    <source>
        <dbReference type="EMBL" id="PKI80821.1"/>
    </source>
</evidence>
<evidence type="ECO:0000313" key="3">
    <source>
        <dbReference type="Proteomes" id="UP000233248"/>
    </source>
</evidence>
<feature type="transmembrane region" description="Helical" evidence="1">
    <location>
        <begin position="6"/>
        <end position="24"/>
    </location>
</feature>
<keyword evidence="3" id="KW-1185">Reference proteome</keyword>
<keyword evidence="1" id="KW-0812">Transmembrane</keyword>
<proteinExistence type="predicted"/>
<gene>
    <name evidence="2" type="ORF">CP960_07400</name>
</gene>
<dbReference type="AlphaFoldDB" id="A0A2N1J2P8"/>
<evidence type="ECO:0008006" key="4">
    <source>
        <dbReference type="Google" id="ProtNLM"/>
    </source>
</evidence>
<dbReference type="KEGG" id="ahs:AHALO_1485"/>
<dbReference type="Proteomes" id="UP000233248">
    <property type="component" value="Unassembled WGS sequence"/>
</dbReference>
<dbReference type="EMBL" id="NXIF01000027">
    <property type="protein sequence ID" value="PKI80821.1"/>
    <property type="molecule type" value="Genomic_DNA"/>
</dbReference>
<dbReference type="OrthoDB" id="8560674at2"/>
<keyword evidence="1" id="KW-1133">Transmembrane helix</keyword>
<dbReference type="RefSeq" id="WP_101184780.1">
    <property type="nucleotide sequence ID" value="NZ_CP031218.1"/>
</dbReference>
<evidence type="ECO:0000256" key="1">
    <source>
        <dbReference type="SAM" id="Phobius"/>
    </source>
</evidence>
<reference evidence="2 3" key="1">
    <citation type="submission" date="2017-09" db="EMBL/GenBank/DDBJ databases">
        <title>Genomics of the genus Arcobacter.</title>
        <authorList>
            <person name="Perez-Cataluna A."/>
            <person name="Figueras M.J."/>
            <person name="Salas-Masso N."/>
        </authorList>
    </citation>
    <scope>NUCLEOTIDE SEQUENCE [LARGE SCALE GENOMIC DNA]</scope>
    <source>
        <strain evidence="2 3">DSM 18005</strain>
    </source>
</reference>